<evidence type="ECO:0000313" key="3">
    <source>
        <dbReference type="Proteomes" id="UP000054217"/>
    </source>
</evidence>
<dbReference type="EMBL" id="KN831960">
    <property type="protein sequence ID" value="KIO07280.1"/>
    <property type="molecule type" value="Genomic_DNA"/>
</dbReference>
<reference evidence="3" key="2">
    <citation type="submission" date="2015-01" db="EMBL/GenBank/DDBJ databases">
        <title>Evolutionary Origins and Diversification of the Mycorrhizal Mutualists.</title>
        <authorList>
            <consortium name="DOE Joint Genome Institute"/>
            <consortium name="Mycorrhizal Genomics Consortium"/>
            <person name="Kohler A."/>
            <person name="Kuo A."/>
            <person name="Nagy L.G."/>
            <person name="Floudas D."/>
            <person name="Copeland A."/>
            <person name="Barry K.W."/>
            <person name="Cichocki N."/>
            <person name="Veneault-Fourrey C."/>
            <person name="LaButti K."/>
            <person name="Lindquist E.A."/>
            <person name="Lipzen A."/>
            <person name="Lundell T."/>
            <person name="Morin E."/>
            <person name="Murat C."/>
            <person name="Riley R."/>
            <person name="Ohm R."/>
            <person name="Sun H."/>
            <person name="Tunlid A."/>
            <person name="Henrissat B."/>
            <person name="Grigoriev I.V."/>
            <person name="Hibbett D.S."/>
            <person name="Martin F."/>
        </authorList>
    </citation>
    <scope>NUCLEOTIDE SEQUENCE [LARGE SCALE GENOMIC DNA]</scope>
    <source>
        <strain evidence="3">Marx 270</strain>
    </source>
</reference>
<dbReference type="HOGENOM" id="CLU_2469984_0_0_1"/>
<gene>
    <name evidence="2" type="ORF">M404DRAFT_406492</name>
</gene>
<protein>
    <submittedName>
        <fullName evidence="2">Uncharacterized protein</fullName>
    </submittedName>
</protein>
<feature type="compositionally biased region" description="Basic and acidic residues" evidence="1">
    <location>
        <begin position="44"/>
        <end position="59"/>
    </location>
</feature>
<sequence length="88" mass="10060">MPALAPAAPVPPPVQRVHYVGCTYKSHHFVALPQQTSTNAQQPLDRRRALDPQFSDKRDPNLRQYRAYPFFSSPIRMTKTRRALEASN</sequence>
<evidence type="ECO:0000313" key="2">
    <source>
        <dbReference type="EMBL" id="KIO07280.1"/>
    </source>
</evidence>
<dbReference type="InParanoid" id="A0A0C3P2M4"/>
<evidence type="ECO:0000256" key="1">
    <source>
        <dbReference type="SAM" id="MobiDB-lite"/>
    </source>
</evidence>
<accession>A0A0C3P2M4</accession>
<organism evidence="2 3">
    <name type="scientific">Pisolithus tinctorius Marx 270</name>
    <dbReference type="NCBI Taxonomy" id="870435"/>
    <lineage>
        <taxon>Eukaryota</taxon>
        <taxon>Fungi</taxon>
        <taxon>Dikarya</taxon>
        <taxon>Basidiomycota</taxon>
        <taxon>Agaricomycotina</taxon>
        <taxon>Agaricomycetes</taxon>
        <taxon>Agaricomycetidae</taxon>
        <taxon>Boletales</taxon>
        <taxon>Sclerodermatineae</taxon>
        <taxon>Pisolithaceae</taxon>
        <taxon>Pisolithus</taxon>
    </lineage>
</organism>
<feature type="region of interest" description="Disordered" evidence="1">
    <location>
        <begin position="34"/>
        <end position="59"/>
    </location>
</feature>
<dbReference type="AlphaFoldDB" id="A0A0C3P2M4"/>
<keyword evidence="3" id="KW-1185">Reference proteome</keyword>
<proteinExistence type="predicted"/>
<dbReference type="Proteomes" id="UP000054217">
    <property type="component" value="Unassembled WGS sequence"/>
</dbReference>
<name>A0A0C3P2M4_PISTI</name>
<reference evidence="2 3" key="1">
    <citation type="submission" date="2014-04" db="EMBL/GenBank/DDBJ databases">
        <authorList>
            <consortium name="DOE Joint Genome Institute"/>
            <person name="Kuo A."/>
            <person name="Kohler A."/>
            <person name="Costa M.D."/>
            <person name="Nagy L.G."/>
            <person name="Floudas D."/>
            <person name="Copeland A."/>
            <person name="Barry K.W."/>
            <person name="Cichocki N."/>
            <person name="Veneault-Fourrey C."/>
            <person name="LaButti K."/>
            <person name="Lindquist E.A."/>
            <person name="Lipzen A."/>
            <person name="Lundell T."/>
            <person name="Morin E."/>
            <person name="Murat C."/>
            <person name="Sun H."/>
            <person name="Tunlid A."/>
            <person name="Henrissat B."/>
            <person name="Grigoriev I.V."/>
            <person name="Hibbett D.S."/>
            <person name="Martin F."/>
            <person name="Nordberg H.P."/>
            <person name="Cantor M.N."/>
            <person name="Hua S.X."/>
        </authorList>
    </citation>
    <scope>NUCLEOTIDE SEQUENCE [LARGE SCALE GENOMIC DNA]</scope>
    <source>
        <strain evidence="2 3">Marx 270</strain>
    </source>
</reference>